<comment type="similarity">
    <text evidence="1">Belongs to the DnaB/DnaD family.</text>
</comment>
<protein>
    <submittedName>
        <fullName evidence="4">DnaD domain protein</fullName>
    </submittedName>
</protein>
<feature type="compositionally biased region" description="Polar residues" evidence="2">
    <location>
        <begin position="158"/>
        <end position="172"/>
    </location>
</feature>
<dbReference type="SUPFAM" id="SSF158499">
    <property type="entry name" value="DnaD domain-like"/>
    <property type="match status" value="1"/>
</dbReference>
<evidence type="ECO:0000256" key="2">
    <source>
        <dbReference type="SAM" id="MobiDB-lite"/>
    </source>
</evidence>
<feature type="compositionally biased region" description="Polar residues" evidence="2">
    <location>
        <begin position="118"/>
        <end position="145"/>
    </location>
</feature>
<evidence type="ECO:0000313" key="5">
    <source>
        <dbReference type="Proteomes" id="UP001357223"/>
    </source>
</evidence>
<sequence length="260" mass="29413">MNYVQEISSFYSWLELNPLTPSSINLWHALMHMHVKAGGSETFSVAESVLCIRTNLTDRTLRKARKELKEKGRIDYVSRHGKAPVYRIIPFQSWDQPQLPQQTAEEPFEKISPPCAENDTTPARSSESNSEVCTGNSTNQVQASEKNSDFHSKHHSTSETIAVSHSEPLSSSENTSAICSTLFRQQQTDTQQNKVWSDVIETWKSVFGFTLKPNHIQILNTYINVSKMSESLILEAIERVKQASKPVLNYLWTILSNGLI</sequence>
<keyword evidence="5" id="KW-1185">Reference proteome</keyword>
<dbReference type="EMBL" id="CP137640">
    <property type="protein sequence ID" value="WVX80547.1"/>
    <property type="molecule type" value="Genomic_DNA"/>
</dbReference>
<dbReference type="InterPro" id="IPR006343">
    <property type="entry name" value="DnaB/C_C"/>
</dbReference>
<dbReference type="InterPro" id="IPR034829">
    <property type="entry name" value="DnaD-like_sf"/>
</dbReference>
<dbReference type="Proteomes" id="UP001357223">
    <property type="component" value="Chromosome"/>
</dbReference>
<feature type="region of interest" description="Disordered" evidence="2">
    <location>
        <begin position="97"/>
        <end position="172"/>
    </location>
</feature>
<evidence type="ECO:0000259" key="3">
    <source>
        <dbReference type="Pfam" id="PF07261"/>
    </source>
</evidence>
<feature type="domain" description="DnaB/C C-terminal" evidence="3">
    <location>
        <begin position="201"/>
        <end position="257"/>
    </location>
</feature>
<gene>
    <name evidence="4" type="ORF">R4Z09_25435</name>
</gene>
<dbReference type="Gene3D" id="1.10.10.630">
    <property type="entry name" value="DnaD domain-like"/>
    <property type="match status" value="1"/>
</dbReference>
<organism evidence="4 5">
    <name type="scientific">Niallia oryzisoli</name>
    <dbReference type="NCBI Taxonomy" id="1737571"/>
    <lineage>
        <taxon>Bacteria</taxon>
        <taxon>Bacillati</taxon>
        <taxon>Bacillota</taxon>
        <taxon>Bacilli</taxon>
        <taxon>Bacillales</taxon>
        <taxon>Bacillaceae</taxon>
        <taxon>Niallia</taxon>
    </lineage>
</organism>
<name>A0ABZ2CB79_9BACI</name>
<accession>A0ABZ2CB79</accession>
<evidence type="ECO:0000256" key="1">
    <source>
        <dbReference type="ARBA" id="ARBA00093462"/>
    </source>
</evidence>
<dbReference type="Pfam" id="PF07261">
    <property type="entry name" value="DnaB_2"/>
    <property type="match status" value="1"/>
</dbReference>
<reference evidence="4 5" key="1">
    <citation type="submission" date="2023-10" db="EMBL/GenBank/DDBJ databases">
        <title>Niallia locisalis sp.nov. isolated from a salt pond sample.</title>
        <authorList>
            <person name="Li X.-J."/>
            <person name="Dong L."/>
        </authorList>
    </citation>
    <scope>NUCLEOTIDE SEQUENCE [LARGE SCALE GENOMIC DNA]</scope>
    <source>
        <strain evidence="4 5">DSM 29761</strain>
    </source>
</reference>
<dbReference type="RefSeq" id="WP_338449478.1">
    <property type="nucleotide sequence ID" value="NZ_CP137640.1"/>
</dbReference>
<proteinExistence type="inferred from homology"/>
<evidence type="ECO:0000313" key="4">
    <source>
        <dbReference type="EMBL" id="WVX80547.1"/>
    </source>
</evidence>